<gene>
    <name evidence="10" type="ORF">H9Y05_01825</name>
</gene>
<dbReference type="PROSITE" id="PS01246">
    <property type="entry name" value="UPF0003"/>
    <property type="match status" value="1"/>
</dbReference>
<dbReference type="InterPro" id="IPR011014">
    <property type="entry name" value="MscS_channel_TM-2"/>
</dbReference>
<comment type="similarity">
    <text evidence="2">Belongs to the MscS (TC 1.A.23) family.</text>
</comment>
<dbReference type="InterPro" id="IPR008910">
    <property type="entry name" value="MSC_TM_helix"/>
</dbReference>
<dbReference type="GO" id="GO:0005886">
    <property type="term" value="C:plasma membrane"/>
    <property type="evidence" value="ECO:0007669"/>
    <property type="project" value="UniProtKB-SubCell"/>
</dbReference>
<evidence type="ECO:0000256" key="4">
    <source>
        <dbReference type="ARBA" id="ARBA00022692"/>
    </source>
</evidence>
<dbReference type="Gene3D" id="3.30.70.100">
    <property type="match status" value="1"/>
</dbReference>
<keyword evidence="6 7" id="KW-0472">Membrane</keyword>
<dbReference type="AlphaFoldDB" id="A0A8J6PAM8"/>
<evidence type="ECO:0000256" key="2">
    <source>
        <dbReference type="ARBA" id="ARBA00008017"/>
    </source>
</evidence>
<proteinExistence type="inferred from homology"/>
<dbReference type="InterPro" id="IPR006686">
    <property type="entry name" value="MscS_channel_CS"/>
</dbReference>
<dbReference type="SUPFAM" id="SSF82689">
    <property type="entry name" value="Mechanosensitive channel protein MscS (YggB), C-terminal domain"/>
    <property type="match status" value="1"/>
</dbReference>
<accession>A0A8J6PAM8</accession>
<keyword evidence="11" id="KW-1185">Reference proteome</keyword>
<evidence type="ECO:0000256" key="1">
    <source>
        <dbReference type="ARBA" id="ARBA00004651"/>
    </source>
</evidence>
<dbReference type="RefSeq" id="WP_163490400.1">
    <property type="nucleotide sequence ID" value="NZ_JACVEL010000001.1"/>
</dbReference>
<dbReference type="InterPro" id="IPR045275">
    <property type="entry name" value="MscS_archaea/bacteria_type"/>
</dbReference>
<comment type="subcellular location">
    <subcellularLocation>
        <location evidence="1">Cell membrane</location>
        <topology evidence="1">Multi-pass membrane protein</topology>
    </subcellularLocation>
</comment>
<dbReference type="InterPro" id="IPR010920">
    <property type="entry name" value="LSM_dom_sf"/>
</dbReference>
<feature type="transmembrane region" description="Helical" evidence="7">
    <location>
        <begin position="93"/>
        <end position="122"/>
    </location>
</feature>
<dbReference type="Gene3D" id="2.30.30.60">
    <property type="match status" value="1"/>
</dbReference>
<evidence type="ECO:0000313" key="10">
    <source>
        <dbReference type="EMBL" id="MBC9811202.1"/>
    </source>
</evidence>
<dbReference type="GO" id="GO:0008381">
    <property type="term" value="F:mechanosensitive monoatomic ion channel activity"/>
    <property type="evidence" value="ECO:0007669"/>
    <property type="project" value="InterPro"/>
</dbReference>
<feature type="domain" description="Mechanosensitive ion channel MscS C-terminal" evidence="9">
    <location>
        <begin position="188"/>
        <end position="263"/>
    </location>
</feature>
<feature type="transmembrane region" description="Helical" evidence="7">
    <location>
        <begin position="20"/>
        <end position="39"/>
    </location>
</feature>
<dbReference type="PANTHER" id="PTHR30221">
    <property type="entry name" value="SMALL-CONDUCTANCE MECHANOSENSITIVE CHANNEL"/>
    <property type="match status" value="1"/>
</dbReference>
<sequence>MFSQDKIFGYSLDEIFQITIQYGTRFLSAIALLIIGFWLSNMLSRTLRKVLTKRQVDAGLVSFLSSLVSALIKTLVIVTSITQLGVEMTSFVAILASAGLAVGMAFSGTLSNFAGGVMILLFKPFKAGDYILVMTQEGTVKEITIFNTILTTSDNKVVILPNGPVSNGTIVNFSRGTNRRVEWKIPLDDANDFHQVKTIVTSILENEDGVLKTPAFFIGLGDLSSSSYVAVIQAWTKNGNHSKLFYSLNEVIFNELTKAGIRFPVSSMEVKVVKND</sequence>
<dbReference type="PANTHER" id="PTHR30221:SF1">
    <property type="entry name" value="SMALL-CONDUCTANCE MECHANOSENSITIVE CHANNEL"/>
    <property type="match status" value="1"/>
</dbReference>
<dbReference type="InterPro" id="IPR006685">
    <property type="entry name" value="MscS_channel_2nd"/>
</dbReference>
<keyword evidence="4 7" id="KW-0812">Transmembrane</keyword>
<feature type="transmembrane region" description="Helical" evidence="7">
    <location>
        <begin position="60"/>
        <end position="81"/>
    </location>
</feature>
<evidence type="ECO:0000256" key="7">
    <source>
        <dbReference type="SAM" id="Phobius"/>
    </source>
</evidence>
<dbReference type="Proteomes" id="UP000652681">
    <property type="component" value="Unassembled WGS sequence"/>
</dbReference>
<dbReference type="EMBL" id="JACVEL010000001">
    <property type="protein sequence ID" value="MBC9811202.1"/>
    <property type="molecule type" value="Genomic_DNA"/>
</dbReference>
<keyword evidence="3" id="KW-1003">Cell membrane</keyword>
<dbReference type="Pfam" id="PF00924">
    <property type="entry name" value="MS_channel_2nd"/>
    <property type="match status" value="1"/>
</dbReference>
<feature type="domain" description="Mechanosensitive ion channel MscS" evidence="8">
    <location>
        <begin position="109"/>
        <end position="175"/>
    </location>
</feature>
<dbReference type="Gene3D" id="1.10.287.1260">
    <property type="match status" value="1"/>
</dbReference>
<keyword evidence="5 7" id="KW-1133">Transmembrane helix</keyword>
<dbReference type="Pfam" id="PF05552">
    <property type="entry name" value="MS_channel_1st_1"/>
    <property type="match status" value="1"/>
</dbReference>
<dbReference type="Pfam" id="PF21082">
    <property type="entry name" value="MS_channel_3rd"/>
    <property type="match status" value="1"/>
</dbReference>
<evidence type="ECO:0000256" key="6">
    <source>
        <dbReference type="ARBA" id="ARBA00023136"/>
    </source>
</evidence>
<protein>
    <submittedName>
        <fullName evidence="10">Mechanosensitive ion channel</fullName>
    </submittedName>
</protein>
<organism evidence="10 11">
    <name type="scientific">Taishania pollutisoli</name>
    <dbReference type="NCBI Taxonomy" id="2766479"/>
    <lineage>
        <taxon>Bacteria</taxon>
        <taxon>Pseudomonadati</taxon>
        <taxon>Bacteroidota</taxon>
        <taxon>Flavobacteriia</taxon>
        <taxon>Flavobacteriales</taxon>
        <taxon>Crocinitomicaceae</taxon>
        <taxon>Taishania</taxon>
    </lineage>
</organism>
<evidence type="ECO:0000256" key="5">
    <source>
        <dbReference type="ARBA" id="ARBA00022989"/>
    </source>
</evidence>
<dbReference type="SUPFAM" id="SSF50182">
    <property type="entry name" value="Sm-like ribonucleoproteins"/>
    <property type="match status" value="1"/>
</dbReference>
<dbReference type="InterPro" id="IPR049278">
    <property type="entry name" value="MS_channel_C"/>
</dbReference>
<evidence type="ECO:0000259" key="9">
    <source>
        <dbReference type="Pfam" id="PF21082"/>
    </source>
</evidence>
<dbReference type="SUPFAM" id="SSF82861">
    <property type="entry name" value="Mechanosensitive channel protein MscS (YggB), transmembrane region"/>
    <property type="match status" value="1"/>
</dbReference>
<dbReference type="InterPro" id="IPR011066">
    <property type="entry name" value="MscS_channel_C_sf"/>
</dbReference>
<evidence type="ECO:0000313" key="11">
    <source>
        <dbReference type="Proteomes" id="UP000652681"/>
    </source>
</evidence>
<evidence type="ECO:0000259" key="8">
    <source>
        <dbReference type="Pfam" id="PF00924"/>
    </source>
</evidence>
<reference evidence="10" key="1">
    <citation type="submission" date="2020-09" db="EMBL/GenBank/DDBJ databases">
        <title>Taishania pollutisoli gen. nov., sp. nov., Isolated from Tetrabromobisphenol A-Contaminated Soil.</title>
        <authorList>
            <person name="Chen Q."/>
        </authorList>
    </citation>
    <scope>NUCLEOTIDE SEQUENCE</scope>
    <source>
        <strain evidence="10">CZZ-1</strain>
    </source>
</reference>
<comment type="caution">
    <text evidence="10">The sequence shown here is derived from an EMBL/GenBank/DDBJ whole genome shotgun (WGS) entry which is preliminary data.</text>
</comment>
<evidence type="ECO:0000256" key="3">
    <source>
        <dbReference type="ARBA" id="ARBA00022475"/>
    </source>
</evidence>
<name>A0A8J6PAM8_9FLAO</name>
<dbReference type="InterPro" id="IPR023408">
    <property type="entry name" value="MscS_beta-dom_sf"/>
</dbReference>